<evidence type="ECO:0000256" key="4">
    <source>
        <dbReference type="ARBA" id="ARBA00023159"/>
    </source>
</evidence>
<dbReference type="SUPFAM" id="SSF54171">
    <property type="entry name" value="DNA-binding domain"/>
    <property type="match status" value="1"/>
</dbReference>
<dbReference type="STRING" id="218851.A0A2G5C8H5"/>
<comment type="similarity">
    <text evidence="7">Belongs to the AP2/ERF transcription factor family. ERF subfamily.</text>
</comment>
<feature type="compositionally biased region" description="Polar residues" evidence="8">
    <location>
        <begin position="145"/>
        <end position="156"/>
    </location>
</feature>
<keyword evidence="3" id="KW-0238">DNA-binding</keyword>
<keyword evidence="2" id="KW-0805">Transcription regulation</keyword>
<name>A0A2G5C8H5_AQUCA</name>
<dbReference type="GO" id="GO:0003700">
    <property type="term" value="F:DNA-binding transcription factor activity"/>
    <property type="evidence" value="ECO:0007669"/>
    <property type="project" value="InterPro"/>
</dbReference>
<feature type="region of interest" description="Disordered" evidence="8">
    <location>
        <begin position="137"/>
        <end position="156"/>
    </location>
</feature>
<dbReference type="InterPro" id="IPR036955">
    <property type="entry name" value="AP2/ERF_dom_sf"/>
</dbReference>
<evidence type="ECO:0000313" key="11">
    <source>
        <dbReference type="Proteomes" id="UP000230069"/>
    </source>
</evidence>
<dbReference type="InterPro" id="IPR016177">
    <property type="entry name" value="DNA-bd_dom_sf"/>
</dbReference>
<dbReference type="Proteomes" id="UP000230069">
    <property type="component" value="Unassembled WGS sequence"/>
</dbReference>
<protein>
    <recommendedName>
        <fullName evidence="9">AP2/ERF domain-containing protein</fullName>
    </recommendedName>
</protein>
<feature type="compositionally biased region" description="Low complexity" evidence="8">
    <location>
        <begin position="1"/>
        <end position="18"/>
    </location>
</feature>
<dbReference type="CDD" id="cd00018">
    <property type="entry name" value="AP2"/>
    <property type="match status" value="1"/>
</dbReference>
<reference evidence="10 11" key="1">
    <citation type="submission" date="2017-09" db="EMBL/GenBank/DDBJ databases">
        <title>WGS assembly of Aquilegia coerulea Goldsmith.</title>
        <authorList>
            <person name="Hodges S."/>
            <person name="Kramer E."/>
            <person name="Nordborg M."/>
            <person name="Tomkins J."/>
            <person name="Borevitz J."/>
            <person name="Derieg N."/>
            <person name="Yan J."/>
            <person name="Mihaltcheva S."/>
            <person name="Hayes R.D."/>
            <person name="Rokhsar D."/>
        </authorList>
    </citation>
    <scope>NUCLEOTIDE SEQUENCE [LARGE SCALE GENOMIC DNA]</scope>
    <source>
        <strain evidence="11">cv. Goldsmith</strain>
    </source>
</reference>
<dbReference type="Gene3D" id="3.30.730.10">
    <property type="entry name" value="AP2/ERF domain"/>
    <property type="match status" value="1"/>
</dbReference>
<keyword evidence="5" id="KW-0804">Transcription</keyword>
<dbReference type="PROSITE" id="PS51032">
    <property type="entry name" value="AP2_ERF"/>
    <property type="match status" value="1"/>
</dbReference>
<dbReference type="InParanoid" id="A0A2G5C8H5"/>
<dbReference type="OrthoDB" id="1918918at2759"/>
<comment type="subcellular location">
    <subcellularLocation>
        <location evidence="1">Nucleus</location>
    </subcellularLocation>
</comment>
<evidence type="ECO:0000256" key="5">
    <source>
        <dbReference type="ARBA" id="ARBA00023163"/>
    </source>
</evidence>
<feature type="domain" description="AP2/ERF" evidence="9">
    <location>
        <begin position="33"/>
        <end position="90"/>
    </location>
</feature>
<dbReference type="AlphaFoldDB" id="A0A2G5C8H5"/>
<evidence type="ECO:0000313" key="10">
    <source>
        <dbReference type="EMBL" id="PIA27590.1"/>
    </source>
</evidence>
<dbReference type="EMBL" id="KZ305093">
    <property type="protein sequence ID" value="PIA27590.1"/>
    <property type="molecule type" value="Genomic_DNA"/>
</dbReference>
<dbReference type="GO" id="GO:0005634">
    <property type="term" value="C:nucleus"/>
    <property type="evidence" value="ECO:0007669"/>
    <property type="project" value="UniProtKB-SubCell"/>
</dbReference>
<accession>A0A2G5C8H5</accession>
<dbReference type="FunCoup" id="A0A2G5C8H5">
    <property type="interactions" value="37"/>
</dbReference>
<dbReference type="SMART" id="SM00380">
    <property type="entry name" value="AP2"/>
    <property type="match status" value="1"/>
</dbReference>
<dbReference type="InterPro" id="IPR001471">
    <property type="entry name" value="AP2/ERF_dom"/>
</dbReference>
<evidence type="ECO:0000256" key="7">
    <source>
        <dbReference type="ARBA" id="ARBA00024343"/>
    </source>
</evidence>
<dbReference type="PANTHER" id="PTHR31985:SF273">
    <property type="entry name" value="ETHYLENE-RESPONSIVE TRANSCRIPTION FACTOR ERF017"/>
    <property type="match status" value="1"/>
</dbReference>
<keyword evidence="11" id="KW-1185">Reference proteome</keyword>
<evidence type="ECO:0000259" key="9">
    <source>
        <dbReference type="PROSITE" id="PS51032"/>
    </source>
</evidence>
<dbReference type="GO" id="GO:0003677">
    <property type="term" value="F:DNA binding"/>
    <property type="evidence" value="ECO:0007669"/>
    <property type="project" value="UniProtKB-KW"/>
</dbReference>
<dbReference type="Pfam" id="PF00847">
    <property type="entry name" value="AP2"/>
    <property type="match status" value="1"/>
</dbReference>
<dbReference type="FunFam" id="3.30.730.10:FF:000001">
    <property type="entry name" value="Ethylene-responsive transcription factor 2"/>
    <property type="match status" value="1"/>
</dbReference>
<dbReference type="PANTHER" id="PTHR31985">
    <property type="entry name" value="ETHYLENE-RESPONSIVE TRANSCRIPTION FACTOR ERF042-RELATED"/>
    <property type="match status" value="1"/>
</dbReference>
<gene>
    <name evidence="10" type="ORF">AQUCO_07600039v1</name>
</gene>
<proteinExistence type="inferred from homology"/>
<organism evidence="10 11">
    <name type="scientific">Aquilegia coerulea</name>
    <name type="common">Rocky mountain columbine</name>
    <dbReference type="NCBI Taxonomy" id="218851"/>
    <lineage>
        <taxon>Eukaryota</taxon>
        <taxon>Viridiplantae</taxon>
        <taxon>Streptophyta</taxon>
        <taxon>Embryophyta</taxon>
        <taxon>Tracheophyta</taxon>
        <taxon>Spermatophyta</taxon>
        <taxon>Magnoliopsida</taxon>
        <taxon>Ranunculales</taxon>
        <taxon>Ranunculaceae</taxon>
        <taxon>Thalictroideae</taxon>
        <taxon>Aquilegia</taxon>
    </lineage>
</organism>
<dbReference type="InterPro" id="IPR051032">
    <property type="entry name" value="AP2/ERF_TF_ERF_subfamily"/>
</dbReference>
<sequence length="225" mass="25026">MVKTTQPTTTTTTTTTPTSDDAKQKRINDDNIRFKGVRKRKWGKWVSEIRLPNSRERIWLGSYDTPEKAARAFDAALYCLRGKQAKFNFPQNPPDIQGGTSLKPHEIQVAAANFANQIPSSSSLSQQIDSHNHHFNDFVVPSSPPQSNSDSGGVQTGSDLSVMDWPLLDFSMMTGSESSTPDFGKFGGLDDFAENYLAPELNFDNYDEQEINGGDCSQSSFLWNF</sequence>
<evidence type="ECO:0000256" key="3">
    <source>
        <dbReference type="ARBA" id="ARBA00023125"/>
    </source>
</evidence>
<evidence type="ECO:0000256" key="2">
    <source>
        <dbReference type="ARBA" id="ARBA00023015"/>
    </source>
</evidence>
<keyword evidence="6" id="KW-0539">Nucleus</keyword>
<evidence type="ECO:0000256" key="8">
    <source>
        <dbReference type="SAM" id="MobiDB-lite"/>
    </source>
</evidence>
<feature type="region of interest" description="Disordered" evidence="8">
    <location>
        <begin position="1"/>
        <end position="27"/>
    </location>
</feature>
<evidence type="ECO:0000256" key="6">
    <source>
        <dbReference type="ARBA" id="ARBA00023242"/>
    </source>
</evidence>
<dbReference type="PRINTS" id="PR00367">
    <property type="entry name" value="ETHRSPELEMNT"/>
</dbReference>
<keyword evidence="4" id="KW-0010">Activator</keyword>
<evidence type="ECO:0000256" key="1">
    <source>
        <dbReference type="ARBA" id="ARBA00004123"/>
    </source>
</evidence>